<gene>
    <name evidence="2" type="ORF">S06H3_49023</name>
</gene>
<proteinExistence type="predicted"/>
<keyword evidence="1" id="KW-1133">Transmembrane helix</keyword>
<feature type="transmembrane region" description="Helical" evidence="1">
    <location>
        <begin position="31"/>
        <end position="48"/>
    </location>
</feature>
<protein>
    <submittedName>
        <fullName evidence="2">Uncharacterized protein</fullName>
    </submittedName>
</protein>
<evidence type="ECO:0000256" key="1">
    <source>
        <dbReference type="SAM" id="Phobius"/>
    </source>
</evidence>
<dbReference type="EMBL" id="BARV01030922">
    <property type="protein sequence ID" value="GAI32992.1"/>
    <property type="molecule type" value="Genomic_DNA"/>
</dbReference>
<keyword evidence="1" id="KW-0472">Membrane</keyword>
<sequence>MKKSKMVVLVATEEEAHSVAELLLGQRKAVYLYYFHLYYFLLSLFRTAPKGSATFYRNHQL</sequence>
<organism evidence="2">
    <name type="scientific">marine sediment metagenome</name>
    <dbReference type="NCBI Taxonomy" id="412755"/>
    <lineage>
        <taxon>unclassified sequences</taxon>
        <taxon>metagenomes</taxon>
        <taxon>ecological metagenomes</taxon>
    </lineage>
</organism>
<dbReference type="AlphaFoldDB" id="X1MN00"/>
<comment type="caution">
    <text evidence="2">The sequence shown here is derived from an EMBL/GenBank/DDBJ whole genome shotgun (WGS) entry which is preliminary data.</text>
</comment>
<reference evidence="2" key="1">
    <citation type="journal article" date="2014" name="Front. Microbiol.">
        <title>High frequency of phylogenetically diverse reductive dehalogenase-homologous genes in deep subseafloor sedimentary metagenomes.</title>
        <authorList>
            <person name="Kawai M."/>
            <person name="Futagami T."/>
            <person name="Toyoda A."/>
            <person name="Takaki Y."/>
            <person name="Nishi S."/>
            <person name="Hori S."/>
            <person name="Arai W."/>
            <person name="Tsubouchi T."/>
            <person name="Morono Y."/>
            <person name="Uchiyama I."/>
            <person name="Ito T."/>
            <person name="Fujiyama A."/>
            <person name="Inagaki F."/>
            <person name="Takami H."/>
        </authorList>
    </citation>
    <scope>NUCLEOTIDE SEQUENCE</scope>
    <source>
        <strain evidence="2">Expedition CK06-06</strain>
    </source>
</reference>
<keyword evidence="1" id="KW-0812">Transmembrane</keyword>
<name>X1MN00_9ZZZZ</name>
<accession>X1MN00</accession>
<evidence type="ECO:0000313" key="2">
    <source>
        <dbReference type="EMBL" id="GAI32992.1"/>
    </source>
</evidence>